<dbReference type="KEGG" id="fya:KMW28_26315"/>
<dbReference type="Gene3D" id="2.60.120.10">
    <property type="entry name" value="Jelly Rolls"/>
    <property type="match status" value="1"/>
</dbReference>
<reference evidence="1 2" key="1">
    <citation type="submission" date="2021-05" db="EMBL/GenBank/DDBJ databases">
        <title>Comparative genomic studies on the polysaccharide-degrading batcterial strains of the Flammeovirga genus.</title>
        <authorList>
            <person name="Zewei F."/>
            <person name="Zheng Z."/>
            <person name="Yu L."/>
            <person name="Ruyue G."/>
            <person name="Yanhong M."/>
            <person name="Yuanyuan C."/>
            <person name="Jingyan G."/>
            <person name="Wenjun H."/>
        </authorList>
    </citation>
    <scope>NUCLEOTIDE SEQUENCE [LARGE SCALE GENOMIC DNA]</scope>
    <source>
        <strain evidence="1 2">NBRC:100898</strain>
    </source>
</reference>
<gene>
    <name evidence="1" type="ORF">KMW28_26315</name>
</gene>
<evidence type="ECO:0000313" key="2">
    <source>
        <dbReference type="Proteomes" id="UP000678679"/>
    </source>
</evidence>
<evidence type="ECO:0000313" key="1">
    <source>
        <dbReference type="EMBL" id="QWG04412.1"/>
    </source>
</evidence>
<sequence>MITERYIHEKEGYYPFLIREGWQVAQLNYEEASSPENIKRLDVHHQTDEAFLLISGKAILVSANIEDDHITYDMEEMKEGITYNIPVNVWHTIALQEGAKVLIIEKDNTHLGDFEFYDFSESQHQLFLNEIGKIWKKI</sequence>
<keyword evidence="2" id="KW-1185">Reference proteome</keyword>
<dbReference type="InterPro" id="IPR011051">
    <property type="entry name" value="RmlC_Cupin_sf"/>
</dbReference>
<dbReference type="EMBL" id="CP076133">
    <property type="protein sequence ID" value="QWG04412.1"/>
    <property type="molecule type" value="Genomic_DNA"/>
</dbReference>
<dbReference type="RefSeq" id="WP_169663875.1">
    <property type="nucleotide sequence ID" value="NZ_CP076133.1"/>
</dbReference>
<dbReference type="Proteomes" id="UP000678679">
    <property type="component" value="Chromosome 2"/>
</dbReference>
<dbReference type="InterPro" id="IPR014710">
    <property type="entry name" value="RmlC-like_jellyroll"/>
</dbReference>
<name>A0AAX1NB49_9BACT</name>
<accession>A0AAX1NB49</accession>
<dbReference type="SUPFAM" id="SSF51182">
    <property type="entry name" value="RmlC-like cupins"/>
    <property type="match status" value="1"/>
</dbReference>
<proteinExistence type="predicted"/>
<protein>
    <submittedName>
        <fullName evidence="1">Uncharacterized protein</fullName>
    </submittedName>
</protein>
<dbReference type="AlphaFoldDB" id="A0AAX1NB49"/>
<organism evidence="1 2">
    <name type="scientific">Flammeovirga yaeyamensis</name>
    <dbReference type="NCBI Taxonomy" id="367791"/>
    <lineage>
        <taxon>Bacteria</taxon>
        <taxon>Pseudomonadati</taxon>
        <taxon>Bacteroidota</taxon>
        <taxon>Cytophagia</taxon>
        <taxon>Cytophagales</taxon>
        <taxon>Flammeovirgaceae</taxon>
        <taxon>Flammeovirga</taxon>
    </lineage>
</organism>